<dbReference type="CDD" id="cd16917">
    <property type="entry name" value="HATPase_UhpB-NarQ-NarX-like"/>
    <property type="match status" value="1"/>
</dbReference>
<feature type="transmembrane region" description="Helical" evidence="10">
    <location>
        <begin position="76"/>
        <end position="91"/>
    </location>
</feature>
<dbReference type="Pfam" id="PF07730">
    <property type="entry name" value="HisKA_3"/>
    <property type="match status" value="1"/>
</dbReference>
<feature type="transmembrane region" description="Helical" evidence="10">
    <location>
        <begin position="121"/>
        <end position="140"/>
    </location>
</feature>
<dbReference type="PANTHER" id="PTHR24421">
    <property type="entry name" value="NITRATE/NITRITE SENSOR PROTEIN NARX-RELATED"/>
    <property type="match status" value="1"/>
</dbReference>
<feature type="compositionally biased region" description="Low complexity" evidence="9">
    <location>
        <begin position="443"/>
        <end position="459"/>
    </location>
</feature>
<keyword evidence="5" id="KW-0547">Nucleotide-binding</keyword>
<evidence type="ECO:0000313" key="13">
    <source>
        <dbReference type="Proteomes" id="UP000216352"/>
    </source>
</evidence>
<feature type="transmembrane region" description="Helical" evidence="10">
    <location>
        <begin position="178"/>
        <end position="198"/>
    </location>
</feature>
<evidence type="ECO:0000256" key="7">
    <source>
        <dbReference type="ARBA" id="ARBA00022840"/>
    </source>
</evidence>
<dbReference type="AlphaFoldDB" id="A0A261FM82"/>
<dbReference type="Gene3D" id="3.30.565.10">
    <property type="entry name" value="Histidine kinase-like ATPase, C-terminal domain"/>
    <property type="match status" value="1"/>
</dbReference>
<dbReference type="RefSeq" id="WP_072726761.1">
    <property type="nucleotide sequence ID" value="NZ_BDIS01000025.1"/>
</dbReference>
<keyword evidence="13" id="KW-1185">Reference proteome</keyword>
<feature type="transmembrane region" description="Helical" evidence="10">
    <location>
        <begin position="51"/>
        <end position="69"/>
    </location>
</feature>
<feature type="transmembrane region" description="Helical" evidence="10">
    <location>
        <begin position="690"/>
        <end position="709"/>
    </location>
</feature>
<evidence type="ECO:0000256" key="8">
    <source>
        <dbReference type="ARBA" id="ARBA00023012"/>
    </source>
</evidence>
<sequence length="857" mass="93524">MTNSMAWWRRARRWMVDNPLFMDTLTALAMMLFLVASTASATDGVGALFEQSPSSSVIWTIVVMVPLAFRRRWPQASALAFVVLALLQLVFGPSLVLGDYSALVMLYSVIVYGDPKHTRDFLVVAAVMSVIASVVIGFSLDAGPLFMSPPVPSARVCRSSTGAFEMTADCASTVAREIIGFGVAITLCVVSVIVLAYWQRARLYTLRLMREREQALRASEQEEQHIAALAERARIARDMHDVVAHTLSIIIIQSDGGRYADAHDPEVARSTMETIRHESQRALGDMRRLLTVFGWSASAGYGDIESLIDQSRTAAGDDWTLERHIVGVPTPQRLSEDASMAAYRLVQEALTNVRKYALAPAVGTSPRARVRVDVVEHWEANGVTLQVLDDGRGATASEDGHQPGYGLVGMRERVEAAGGSVAAGPRPDSRGFEVTAFLPYAPVESETSPASTEASPTAVETTPNAFSSRHPERSETQSRDPLPIPLPLSAAAQVLRSEPIDQPDSLHGERFNWIERLSQWTERHYLAMDVFGTLLGLGLLSITSFTSSVLLGTNWSDYGSTAYVWFVTGGTILPLMFRRRFPDAVALVVAAVSAFQLIFLPTVMFTNIFALVALYSAVLYERRHTWKRYAVISAIVSLLFGAKVWSTTAPIFSDSEAHGDFSLAYALYRLATGQRELLAGMTSYQRLMPVMYMMIVMLCCAATIAGALWSRSRGSNALVLQAREEALHAERAKQRVLAANMERDRISANIQTEVTATLTSVSARAEAGLAMLDEAAARGEEPSSEAITAAFEAIGHQGREALARMRQLLRETGFSDEAHTAEAENPELQLTPAASLDEQLRGIAEEEPNAGHSTQSA</sequence>
<dbReference type="SUPFAM" id="SSF55874">
    <property type="entry name" value="ATPase domain of HSP90 chaperone/DNA topoisomerase II/histidine kinase"/>
    <property type="match status" value="1"/>
</dbReference>
<feature type="domain" description="Histidine kinase/HSP90-like ATPase" evidence="11">
    <location>
        <begin position="337"/>
        <end position="442"/>
    </location>
</feature>
<comment type="catalytic activity">
    <reaction evidence="1">
        <text>ATP + protein L-histidine = ADP + protein N-phospho-L-histidine.</text>
        <dbReference type="EC" id="2.7.13.3"/>
    </reaction>
</comment>
<dbReference type="EMBL" id="MWWX01000017">
    <property type="protein sequence ID" value="OZG60300.1"/>
    <property type="molecule type" value="Genomic_DNA"/>
</dbReference>
<comment type="caution">
    <text evidence="12">The sequence shown here is derived from an EMBL/GenBank/DDBJ whole genome shotgun (WGS) entry which is preliminary data.</text>
</comment>
<evidence type="ECO:0000256" key="6">
    <source>
        <dbReference type="ARBA" id="ARBA00022777"/>
    </source>
</evidence>
<keyword evidence="10" id="KW-1133">Transmembrane helix</keyword>
<feature type="transmembrane region" description="Helical" evidence="10">
    <location>
        <begin position="584"/>
        <end position="617"/>
    </location>
</feature>
<evidence type="ECO:0000259" key="11">
    <source>
        <dbReference type="SMART" id="SM00387"/>
    </source>
</evidence>
<dbReference type="EC" id="2.7.13.3" evidence="2"/>
<feature type="region of interest" description="Disordered" evidence="9">
    <location>
        <begin position="443"/>
        <end position="484"/>
    </location>
</feature>
<dbReference type="InterPro" id="IPR055558">
    <property type="entry name" value="DUF7134"/>
</dbReference>
<dbReference type="InterPro" id="IPR050482">
    <property type="entry name" value="Sensor_HK_TwoCompSys"/>
</dbReference>
<organism evidence="12 13">
    <name type="scientific">Bifidobacterium lemurum</name>
    <dbReference type="NCBI Taxonomy" id="1603886"/>
    <lineage>
        <taxon>Bacteria</taxon>
        <taxon>Bacillati</taxon>
        <taxon>Actinomycetota</taxon>
        <taxon>Actinomycetes</taxon>
        <taxon>Bifidobacteriales</taxon>
        <taxon>Bifidobacteriaceae</taxon>
        <taxon>Bifidobacterium</taxon>
    </lineage>
</organism>
<feature type="region of interest" description="Disordered" evidence="9">
    <location>
        <begin position="817"/>
        <end position="857"/>
    </location>
</feature>
<dbReference type="SMART" id="SM00387">
    <property type="entry name" value="HATPase_c"/>
    <property type="match status" value="1"/>
</dbReference>
<name>A0A261FM82_9BIFI</name>
<proteinExistence type="predicted"/>
<dbReference type="STRING" id="1603886.GCA_001895165_01924"/>
<gene>
    <name evidence="12" type="ORF">BLEM_1989</name>
</gene>
<keyword evidence="10" id="KW-0812">Transmembrane</keyword>
<keyword evidence="7" id="KW-0067">ATP-binding</keyword>
<evidence type="ECO:0000256" key="1">
    <source>
        <dbReference type="ARBA" id="ARBA00000085"/>
    </source>
</evidence>
<reference evidence="12 13" key="1">
    <citation type="journal article" date="2017" name="BMC Genomics">
        <title>Comparative genomic and phylogenomic analyses of the Bifidobacteriaceae family.</title>
        <authorList>
            <person name="Lugli G.A."/>
            <person name="Milani C."/>
            <person name="Turroni F."/>
            <person name="Duranti S."/>
            <person name="Mancabelli L."/>
            <person name="Mangifesta M."/>
            <person name="Ferrario C."/>
            <person name="Modesto M."/>
            <person name="Mattarelli P."/>
            <person name="Jiri K."/>
            <person name="van Sinderen D."/>
            <person name="Ventura M."/>
        </authorList>
    </citation>
    <scope>NUCLEOTIDE SEQUENCE [LARGE SCALE GENOMIC DNA]</scope>
    <source>
        <strain evidence="12 13">DSM 28807</strain>
    </source>
</reference>
<dbReference type="GO" id="GO:0016020">
    <property type="term" value="C:membrane"/>
    <property type="evidence" value="ECO:0007669"/>
    <property type="project" value="InterPro"/>
</dbReference>
<keyword evidence="6 12" id="KW-0418">Kinase</keyword>
<dbReference type="Gene3D" id="1.20.5.1930">
    <property type="match status" value="1"/>
</dbReference>
<dbReference type="InterPro" id="IPR036890">
    <property type="entry name" value="HATPase_C_sf"/>
</dbReference>
<feature type="transmembrane region" description="Helical" evidence="10">
    <location>
        <begin position="525"/>
        <end position="546"/>
    </location>
</feature>
<dbReference type="Proteomes" id="UP000216352">
    <property type="component" value="Unassembled WGS sequence"/>
</dbReference>
<accession>A0A261FM82</accession>
<protein>
    <recommendedName>
        <fullName evidence="2">histidine kinase</fullName>
        <ecNumber evidence="2">2.7.13.3</ecNumber>
    </recommendedName>
</protein>
<dbReference type="Pfam" id="PF02518">
    <property type="entry name" value="HATPase_c"/>
    <property type="match status" value="1"/>
</dbReference>
<evidence type="ECO:0000313" key="12">
    <source>
        <dbReference type="EMBL" id="OZG60300.1"/>
    </source>
</evidence>
<dbReference type="InterPro" id="IPR003594">
    <property type="entry name" value="HATPase_dom"/>
</dbReference>
<evidence type="ECO:0000256" key="5">
    <source>
        <dbReference type="ARBA" id="ARBA00022741"/>
    </source>
</evidence>
<evidence type="ECO:0000256" key="10">
    <source>
        <dbReference type="SAM" id="Phobius"/>
    </source>
</evidence>
<feature type="transmembrane region" description="Helical" evidence="10">
    <location>
        <begin position="558"/>
        <end position="577"/>
    </location>
</feature>
<feature type="transmembrane region" description="Helical" evidence="10">
    <location>
        <begin position="629"/>
        <end position="646"/>
    </location>
</feature>
<keyword evidence="8" id="KW-0902">Two-component regulatory system</keyword>
<dbReference type="PANTHER" id="PTHR24421:SF10">
    <property type="entry name" value="NITRATE_NITRITE SENSOR PROTEIN NARQ"/>
    <property type="match status" value="1"/>
</dbReference>
<dbReference type="InterPro" id="IPR011712">
    <property type="entry name" value="Sig_transdc_His_kin_sub3_dim/P"/>
</dbReference>
<dbReference type="GO" id="GO:0046983">
    <property type="term" value="F:protein dimerization activity"/>
    <property type="evidence" value="ECO:0007669"/>
    <property type="project" value="InterPro"/>
</dbReference>
<keyword evidence="4" id="KW-0808">Transferase</keyword>
<dbReference type="Pfam" id="PF23539">
    <property type="entry name" value="DUF7134"/>
    <property type="match status" value="2"/>
</dbReference>
<keyword evidence="10" id="KW-0472">Membrane</keyword>
<dbReference type="GO" id="GO:0000155">
    <property type="term" value="F:phosphorelay sensor kinase activity"/>
    <property type="evidence" value="ECO:0007669"/>
    <property type="project" value="InterPro"/>
</dbReference>
<evidence type="ECO:0000256" key="9">
    <source>
        <dbReference type="SAM" id="MobiDB-lite"/>
    </source>
</evidence>
<evidence type="ECO:0000256" key="3">
    <source>
        <dbReference type="ARBA" id="ARBA00022553"/>
    </source>
</evidence>
<evidence type="ECO:0000256" key="4">
    <source>
        <dbReference type="ARBA" id="ARBA00022679"/>
    </source>
</evidence>
<keyword evidence="3" id="KW-0597">Phosphoprotein</keyword>
<evidence type="ECO:0000256" key="2">
    <source>
        <dbReference type="ARBA" id="ARBA00012438"/>
    </source>
</evidence>
<feature type="compositionally biased region" description="Basic and acidic residues" evidence="9">
    <location>
        <begin position="469"/>
        <end position="478"/>
    </location>
</feature>